<accession>A0ABX5WY45</accession>
<gene>
    <name evidence="1" type="ORF">FM037_09105</name>
</gene>
<sequence>MQESTLARLNNTFNRVALDKAWQCFKRNAANSGQTPDVRFSAEFLPAYYHSEMTRVYENTVGEYVLKTSISGLSGNDGVMPRAIYRQVMHTKLDLGDEAPSDFLDTFNNRYFRLYCQVEQKNDLSSQLEEETFFWNQQQLSMTDMLSSLSGCTEEASGLPKERMIQYSGLMGMKLTCPITLKAILEDFFEVRFEVEGYGLEYQPVTPCSLTRLGKKTNSSRLGAGAMLGKMTPMLSQKLNIFIFPLDYQHSENIRSNNKMMLALDDLVKSYMGEDTDYRLHMKINSQLLPRVCLTSDPRSALKVGQSAWMKAQSDVEQAVAMPLSLS</sequence>
<name>A0ABX5WY45_9GAMM</name>
<dbReference type="InterPro" id="IPR010732">
    <property type="entry name" value="T6SS_TssG-like"/>
</dbReference>
<protein>
    <submittedName>
        <fullName evidence="1">Type VI secretion system baseplate subunit TssG</fullName>
    </submittedName>
</protein>
<dbReference type="RefSeq" id="WP_144045736.1">
    <property type="nucleotide sequence ID" value="NZ_CP041614.1"/>
</dbReference>
<evidence type="ECO:0000313" key="1">
    <source>
        <dbReference type="EMBL" id="QDO83357.1"/>
    </source>
</evidence>
<keyword evidence="2" id="KW-1185">Reference proteome</keyword>
<evidence type="ECO:0000313" key="2">
    <source>
        <dbReference type="Proteomes" id="UP000315947"/>
    </source>
</evidence>
<dbReference type="Proteomes" id="UP000315947">
    <property type="component" value="Chromosome"/>
</dbReference>
<proteinExistence type="predicted"/>
<dbReference type="PANTHER" id="PTHR35564">
    <property type="match status" value="1"/>
</dbReference>
<organism evidence="1 2">
    <name type="scientific">Shewanella psychropiezotolerans</name>
    <dbReference type="NCBI Taxonomy" id="2593655"/>
    <lineage>
        <taxon>Bacteria</taxon>
        <taxon>Pseudomonadati</taxon>
        <taxon>Pseudomonadota</taxon>
        <taxon>Gammaproteobacteria</taxon>
        <taxon>Alteromonadales</taxon>
        <taxon>Shewanellaceae</taxon>
        <taxon>Shewanella</taxon>
    </lineage>
</organism>
<dbReference type="EMBL" id="CP041614">
    <property type="protein sequence ID" value="QDO83357.1"/>
    <property type="molecule type" value="Genomic_DNA"/>
</dbReference>
<reference evidence="1 2" key="1">
    <citation type="submission" date="2019-07" db="EMBL/GenBank/DDBJ databases">
        <title>Shewanella sp. YLB-06 whole genomic sequence.</title>
        <authorList>
            <person name="Yu L."/>
        </authorList>
    </citation>
    <scope>NUCLEOTIDE SEQUENCE [LARGE SCALE GENOMIC DNA]</scope>
    <source>
        <strain evidence="1 2">YLB-06</strain>
    </source>
</reference>
<dbReference type="PANTHER" id="PTHR35564:SF4">
    <property type="entry name" value="CYTOPLASMIC PROTEIN"/>
    <property type="match status" value="1"/>
</dbReference>
<dbReference type="Pfam" id="PF06996">
    <property type="entry name" value="T6SS_TssG"/>
    <property type="match status" value="1"/>
</dbReference>